<evidence type="ECO:0000313" key="4">
    <source>
        <dbReference type="EMBL" id="GAA4158623.1"/>
    </source>
</evidence>
<dbReference type="CDD" id="cd02440">
    <property type="entry name" value="AdoMet_MTases"/>
    <property type="match status" value="1"/>
</dbReference>
<name>A0ABP7ZI23_9MICO</name>
<sequence length="247" mass="27356">MPDDIDGYDRSRLAALYDPLDPDRSDLDVYVDIVSELGARRLIDLGCGTGTFALMLAGRGIRVTAVDPDEDAVTVARYKEGADAVEWIVGDASDLPPMSANVVTMTANVAQHFLTDAEWDAALASIRDALLPGGYLVFESRRPEARAWDNWTPERTRVEADIDDIGHVESWQEVLDVTGHDVTFRTSNAFDDGTVIEVDTTLRFRTEQELRVSLAAAGFETLEVREAPDRPGREFVFIARSVEESDY</sequence>
<dbReference type="PANTHER" id="PTHR43861:SF1">
    <property type="entry name" value="TRANS-ACONITATE 2-METHYLTRANSFERASE"/>
    <property type="match status" value="1"/>
</dbReference>
<dbReference type="SUPFAM" id="SSF53335">
    <property type="entry name" value="S-adenosyl-L-methionine-dependent methyltransferases"/>
    <property type="match status" value="1"/>
</dbReference>
<protein>
    <submittedName>
        <fullName evidence="4">Class I SAM-dependent methyltransferase</fullName>
    </submittedName>
</protein>
<dbReference type="InterPro" id="IPR029063">
    <property type="entry name" value="SAM-dependent_MTases_sf"/>
</dbReference>
<dbReference type="GO" id="GO:0032259">
    <property type="term" value="P:methylation"/>
    <property type="evidence" value="ECO:0007669"/>
    <property type="project" value="UniProtKB-KW"/>
</dbReference>
<reference evidence="4" key="2">
    <citation type="submission" date="2023-12" db="EMBL/GenBank/DDBJ databases">
        <authorList>
            <person name="Sun Q."/>
            <person name="Inoue M."/>
        </authorList>
    </citation>
    <scope>NUCLEOTIDE SEQUENCE</scope>
    <source>
        <strain evidence="4">JCM 17590</strain>
    </source>
</reference>
<comment type="caution">
    <text evidence="4">The sequence shown here is derived from an EMBL/GenBank/DDBJ whole genome shotgun (WGS) entry which is preliminary data.</text>
</comment>
<dbReference type="EMBL" id="BAABBV010000001">
    <property type="protein sequence ID" value="GAA4158623.1"/>
    <property type="molecule type" value="Genomic_DNA"/>
</dbReference>
<dbReference type="Gene3D" id="3.40.50.150">
    <property type="entry name" value="Vaccinia Virus protein VP39"/>
    <property type="match status" value="1"/>
</dbReference>
<reference evidence="4" key="1">
    <citation type="journal article" date="2014" name="Int. J. Syst. Evol. Microbiol.">
        <title>Complete genome of a new Firmicutes species belonging to the dominant human colonic microbiota ('Ruminococcus bicirculans') reveals two chromosomes and a selective capacity to utilize plant glucans.</title>
        <authorList>
            <consortium name="NISC Comparative Sequencing Program"/>
            <person name="Wegmann U."/>
            <person name="Louis P."/>
            <person name="Goesmann A."/>
            <person name="Henrissat B."/>
            <person name="Duncan S.H."/>
            <person name="Flint H.J."/>
        </authorList>
    </citation>
    <scope>NUCLEOTIDE SEQUENCE</scope>
    <source>
        <strain evidence="4">JCM 17590</strain>
    </source>
</reference>
<accession>A0ABP7ZI23</accession>
<evidence type="ECO:0000313" key="5">
    <source>
        <dbReference type="Proteomes" id="UP001415169"/>
    </source>
</evidence>
<proteinExistence type="predicted"/>
<dbReference type="Pfam" id="PF13649">
    <property type="entry name" value="Methyltransf_25"/>
    <property type="match status" value="1"/>
</dbReference>
<keyword evidence="2" id="KW-0808">Transferase</keyword>
<dbReference type="Proteomes" id="UP001415169">
    <property type="component" value="Unassembled WGS sequence"/>
</dbReference>
<keyword evidence="1 4" id="KW-0489">Methyltransferase</keyword>
<organism evidence="4 5">
    <name type="scientific">Gryllotalpicola daejeonensis</name>
    <dbReference type="NCBI Taxonomy" id="993087"/>
    <lineage>
        <taxon>Bacteria</taxon>
        <taxon>Bacillati</taxon>
        <taxon>Actinomycetota</taxon>
        <taxon>Actinomycetes</taxon>
        <taxon>Micrococcales</taxon>
        <taxon>Microbacteriaceae</taxon>
        <taxon>Gryllotalpicola</taxon>
    </lineage>
</organism>
<dbReference type="GO" id="GO:0008168">
    <property type="term" value="F:methyltransferase activity"/>
    <property type="evidence" value="ECO:0007669"/>
    <property type="project" value="UniProtKB-KW"/>
</dbReference>
<dbReference type="PANTHER" id="PTHR43861">
    <property type="entry name" value="TRANS-ACONITATE 2-METHYLTRANSFERASE-RELATED"/>
    <property type="match status" value="1"/>
</dbReference>
<keyword evidence="5" id="KW-1185">Reference proteome</keyword>
<evidence type="ECO:0000259" key="3">
    <source>
        <dbReference type="Pfam" id="PF13649"/>
    </source>
</evidence>
<feature type="domain" description="Methyltransferase" evidence="3">
    <location>
        <begin position="43"/>
        <end position="134"/>
    </location>
</feature>
<dbReference type="InterPro" id="IPR041698">
    <property type="entry name" value="Methyltransf_25"/>
</dbReference>
<evidence type="ECO:0000256" key="1">
    <source>
        <dbReference type="ARBA" id="ARBA00022603"/>
    </source>
</evidence>
<dbReference type="RefSeq" id="WP_344790815.1">
    <property type="nucleotide sequence ID" value="NZ_BAABBV010000001.1"/>
</dbReference>
<gene>
    <name evidence="4" type="ORF">GCM10022286_11760</name>
</gene>
<evidence type="ECO:0000256" key="2">
    <source>
        <dbReference type="ARBA" id="ARBA00022679"/>
    </source>
</evidence>